<evidence type="ECO:0000313" key="3">
    <source>
        <dbReference type="Proteomes" id="UP000689129"/>
    </source>
</evidence>
<feature type="compositionally biased region" description="Polar residues" evidence="1">
    <location>
        <begin position="1"/>
        <end position="12"/>
    </location>
</feature>
<dbReference type="EMBL" id="JAEMWZ010000237">
    <property type="protein sequence ID" value="KAG7130048.1"/>
    <property type="molecule type" value="Genomic_DNA"/>
</dbReference>
<dbReference type="OrthoDB" id="4852380at2759"/>
<proteinExistence type="predicted"/>
<name>A0A8I3ALT6_VERLO</name>
<gene>
    <name evidence="2" type="ORF">HYQ45_010962</name>
</gene>
<accession>A0A8I3ALT6</accession>
<comment type="caution">
    <text evidence="2">The sequence shown here is derived from an EMBL/GenBank/DDBJ whole genome shotgun (WGS) entry which is preliminary data.</text>
</comment>
<organism evidence="2 3">
    <name type="scientific">Verticillium longisporum</name>
    <name type="common">Verticillium dahliae var. longisporum</name>
    <dbReference type="NCBI Taxonomy" id="100787"/>
    <lineage>
        <taxon>Eukaryota</taxon>
        <taxon>Fungi</taxon>
        <taxon>Dikarya</taxon>
        <taxon>Ascomycota</taxon>
        <taxon>Pezizomycotina</taxon>
        <taxon>Sordariomycetes</taxon>
        <taxon>Hypocreomycetidae</taxon>
        <taxon>Glomerellales</taxon>
        <taxon>Plectosphaerellaceae</taxon>
        <taxon>Verticillium</taxon>
    </lineage>
</organism>
<dbReference type="AlphaFoldDB" id="A0A8I3ALT6"/>
<sequence>MSFQHMTDTSTIARDDKKDRHKDKNHGGKKKMAEDIIIAANLWQPTLRDLDDVDEMVNKKRRAPNVDPRTGEA</sequence>
<feature type="compositionally biased region" description="Basic residues" evidence="1">
    <location>
        <begin position="19"/>
        <end position="30"/>
    </location>
</feature>
<feature type="region of interest" description="Disordered" evidence="1">
    <location>
        <begin position="1"/>
        <end position="31"/>
    </location>
</feature>
<dbReference type="Proteomes" id="UP000689129">
    <property type="component" value="Unassembled WGS sequence"/>
</dbReference>
<protein>
    <submittedName>
        <fullName evidence="2">Uncharacterized protein</fullName>
    </submittedName>
</protein>
<reference evidence="2" key="1">
    <citation type="journal article" date="2021" name="Mol. Plant Pathol.">
        <title>A 20-kb lineage-specific genomic region tames virulence in pathogenic amphidiploid Verticillium longisporum.</title>
        <authorList>
            <person name="Harting R."/>
            <person name="Starke J."/>
            <person name="Kusch H."/>
            <person name="Poggeler S."/>
            <person name="Maurus I."/>
            <person name="Schluter R."/>
            <person name="Landesfeind M."/>
            <person name="Bulla I."/>
            <person name="Nowrousian M."/>
            <person name="de Jonge R."/>
            <person name="Stahlhut G."/>
            <person name="Hoff K.J."/>
            <person name="Asshauer K.P."/>
            <person name="Thurmer A."/>
            <person name="Stanke M."/>
            <person name="Daniel R."/>
            <person name="Morgenstern B."/>
            <person name="Thomma B.P.H.J."/>
            <person name="Kronstad J.W."/>
            <person name="Braus-Stromeyer S.A."/>
            <person name="Braus G.H."/>
        </authorList>
    </citation>
    <scope>NUCLEOTIDE SEQUENCE</scope>
    <source>
        <strain evidence="2">Vl32</strain>
    </source>
</reference>
<evidence type="ECO:0000313" key="2">
    <source>
        <dbReference type="EMBL" id="KAG7130048.1"/>
    </source>
</evidence>
<evidence type="ECO:0000256" key="1">
    <source>
        <dbReference type="SAM" id="MobiDB-lite"/>
    </source>
</evidence>